<feature type="signal peptide" evidence="1">
    <location>
        <begin position="1"/>
        <end position="18"/>
    </location>
</feature>
<evidence type="ECO:0000256" key="1">
    <source>
        <dbReference type="SAM" id="SignalP"/>
    </source>
</evidence>
<accession>A0A6A5ZG82</accession>
<evidence type="ECO:0000313" key="3">
    <source>
        <dbReference type="Proteomes" id="UP000799770"/>
    </source>
</evidence>
<keyword evidence="3" id="KW-1185">Reference proteome</keyword>
<feature type="chain" id="PRO_5025558314" evidence="1">
    <location>
        <begin position="19"/>
        <end position="164"/>
    </location>
</feature>
<name>A0A6A5ZG82_9PLEO</name>
<keyword evidence="1" id="KW-0732">Signal</keyword>
<proteinExistence type="predicted"/>
<dbReference type="EMBL" id="ML977317">
    <property type="protein sequence ID" value="KAF2118489.1"/>
    <property type="molecule type" value="Genomic_DNA"/>
</dbReference>
<organism evidence="2 3">
    <name type="scientific">Lophiotrema nucula</name>
    <dbReference type="NCBI Taxonomy" id="690887"/>
    <lineage>
        <taxon>Eukaryota</taxon>
        <taxon>Fungi</taxon>
        <taxon>Dikarya</taxon>
        <taxon>Ascomycota</taxon>
        <taxon>Pezizomycotina</taxon>
        <taxon>Dothideomycetes</taxon>
        <taxon>Pleosporomycetidae</taxon>
        <taxon>Pleosporales</taxon>
        <taxon>Lophiotremataceae</taxon>
        <taxon>Lophiotrema</taxon>
    </lineage>
</organism>
<dbReference type="Proteomes" id="UP000799770">
    <property type="component" value="Unassembled WGS sequence"/>
</dbReference>
<evidence type="ECO:0000313" key="2">
    <source>
        <dbReference type="EMBL" id="KAF2118489.1"/>
    </source>
</evidence>
<gene>
    <name evidence="2" type="ORF">BDV96DRAFT_597307</name>
</gene>
<protein>
    <submittedName>
        <fullName evidence="2">Uncharacterized protein</fullName>
    </submittedName>
</protein>
<sequence length="164" mass="18284">MKLRLLLLSALASIATLAAPVTDVSLNDRAILAARDLKKCQYHVTETITCGELGSVITMPFYHDKDGNEVTIPKGYKPLPKDQWLLPSWKTLVAGQDHWLGIQIGKTGLHFSYPNCDWDTVPRDQVAASACGYCIVGDWTNGPFYQGCKRGNKSMRDMDCWFNC</sequence>
<reference evidence="2" key="1">
    <citation type="journal article" date="2020" name="Stud. Mycol.">
        <title>101 Dothideomycetes genomes: a test case for predicting lifestyles and emergence of pathogens.</title>
        <authorList>
            <person name="Haridas S."/>
            <person name="Albert R."/>
            <person name="Binder M."/>
            <person name="Bloem J."/>
            <person name="Labutti K."/>
            <person name="Salamov A."/>
            <person name="Andreopoulos B."/>
            <person name="Baker S."/>
            <person name="Barry K."/>
            <person name="Bills G."/>
            <person name="Bluhm B."/>
            <person name="Cannon C."/>
            <person name="Castanera R."/>
            <person name="Culley D."/>
            <person name="Daum C."/>
            <person name="Ezra D."/>
            <person name="Gonzalez J."/>
            <person name="Henrissat B."/>
            <person name="Kuo A."/>
            <person name="Liang C."/>
            <person name="Lipzen A."/>
            <person name="Lutzoni F."/>
            <person name="Magnuson J."/>
            <person name="Mondo S."/>
            <person name="Nolan M."/>
            <person name="Ohm R."/>
            <person name="Pangilinan J."/>
            <person name="Park H.-J."/>
            <person name="Ramirez L."/>
            <person name="Alfaro M."/>
            <person name="Sun H."/>
            <person name="Tritt A."/>
            <person name="Yoshinaga Y."/>
            <person name="Zwiers L.-H."/>
            <person name="Turgeon B."/>
            <person name="Goodwin S."/>
            <person name="Spatafora J."/>
            <person name="Crous P."/>
            <person name="Grigoriev I."/>
        </authorList>
    </citation>
    <scope>NUCLEOTIDE SEQUENCE</scope>
    <source>
        <strain evidence="2">CBS 627.86</strain>
    </source>
</reference>
<dbReference type="AlphaFoldDB" id="A0A6A5ZG82"/>